<keyword evidence="2" id="KW-1185">Reference proteome</keyword>
<feature type="non-terminal residue" evidence="1">
    <location>
        <position position="108"/>
    </location>
</feature>
<reference evidence="1" key="1">
    <citation type="submission" date="2023-11" db="EMBL/GenBank/DDBJ databases">
        <authorList>
            <person name="De Vega J J."/>
            <person name="De Vega J J."/>
        </authorList>
    </citation>
    <scope>NUCLEOTIDE SEQUENCE</scope>
</reference>
<evidence type="ECO:0000313" key="1">
    <source>
        <dbReference type="EMBL" id="CAK5284782.1"/>
    </source>
</evidence>
<comment type="caution">
    <text evidence="1">The sequence shown here is derived from an EMBL/GenBank/DDBJ whole genome shotgun (WGS) entry which is preliminary data.</text>
</comment>
<protein>
    <submittedName>
        <fullName evidence="1">Uncharacterized protein</fullName>
    </submittedName>
</protein>
<accession>A0AAD2HZL8</accession>
<gene>
    <name evidence="1" type="ORF">MYCIT1_LOCUS38238</name>
</gene>
<sequence length="108" mass="12172">MLSRLPRNRRRSTRCLSASHVPHPGKDNLIFRAGPNISWSNSSTGVQVQFSNWSSETSAFSFLEVYALRANDERLIQPTKPVAVFPGWNTIAAITWTSHKIFNGPQLF</sequence>
<evidence type="ECO:0000313" key="2">
    <source>
        <dbReference type="Proteomes" id="UP001295794"/>
    </source>
</evidence>
<proteinExistence type="predicted"/>
<dbReference type="Proteomes" id="UP001295794">
    <property type="component" value="Unassembled WGS sequence"/>
</dbReference>
<name>A0AAD2HZL8_9AGAR</name>
<dbReference type="EMBL" id="CAVNYO010000480">
    <property type="protein sequence ID" value="CAK5284782.1"/>
    <property type="molecule type" value="Genomic_DNA"/>
</dbReference>
<organism evidence="1 2">
    <name type="scientific">Mycena citricolor</name>
    <dbReference type="NCBI Taxonomy" id="2018698"/>
    <lineage>
        <taxon>Eukaryota</taxon>
        <taxon>Fungi</taxon>
        <taxon>Dikarya</taxon>
        <taxon>Basidiomycota</taxon>
        <taxon>Agaricomycotina</taxon>
        <taxon>Agaricomycetes</taxon>
        <taxon>Agaricomycetidae</taxon>
        <taxon>Agaricales</taxon>
        <taxon>Marasmiineae</taxon>
        <taxon>Mycenaceae</taxon>
        <taxon>Mycena</taxon>
    </lineage>
</organism>
<dbReference type="AlphaFoldDB" id="A0AAD2HZL8"/>